<keyword evidence="3" id="KW-1185">Reference proteome</keyword>
<dbReference type="EMBL" id="JBBNAG010000001">
    <property type="protein sequence ID" value="KAK9167033.1"/>
    <property type="molecule type" value="Genomic_DNA"/>
</dbReference>
<gene>
    <name evidence="2" type="ORF">Scep_002224</name>
</gene>
<feature type="region of interest" description="Disordered" evidence="1">
    <location>
        <begin position="71"/>
        <end position="115"/>
    </location>
</feature>
<evidence type="ECO:0000313" key="2">
    <source>
        <dbReference type="EMBL" id="KAK9167033.1"/>
    </source>
</evidence>
<feature type="region of interest" description="Disordered" evidence="1">
    <location>
        <begin position="1"/>
        <end position="40"/>
    </location>
</feature>
<sequence>MMTAATVSGSTGEGRRASIASAARTAVHGAATGHQRMDAREIVNEQQRLRGGLNSGVDGWTATRLQQRHRREAVTLVRRSGGGSGSGSDAVNDVEQRQRRGGALPDRSIPDETQQ</sequence>
<comment type="caution">
    <text evidence="2">The sequence shown here is derived from an EMBL/GenBank/DDBJ whole genome shotgun (WGS) entry which is preliminary data.</text>
</comment>
<protein>
    <submittedName>
        <fullName evidence="2">Uncharacterized protein</fullName>
    </submittedName>
</protein>
<feature type="compositionally biased region" description="Polar residues" evidence="1">
    <location>
        <begin position="1"/>
        <end position="10"/>
    </location>
</feature>
<proteinExistence type="predicted"/>
<reference evidence="2 3" key="1">
    <citation type="submission" date="2024-01" db="EMBL/GenBank/DDBJ databases">
        <title>Genome assemblies of Stephania.</title>
        <authorList>
            <person name="Yang L."/>
        </authorList>
    </citation>
    <scope>NUCLEOTIDE SEQUENCE [LARGE SCALE GENOMIC DNA]</scope>
    <source>
        <strain evidence="2">JXDWG</strain>
        <tissue evidence="2">Leaf</tissue>
    </source>
</reference>
<accession>A0AAP0Q4S2</accession>
<name>A0AAP0Q4S2_9MAGN</name>
<dbReference type="Proteomes" id="UP001419268">
    <property type="component" value="Unassembled WGS sequence"/>
</dbReference>
<evidence type="ECO:0000313" key="3">
    <source>
        <dbReference type="Proteomes" id="UP001419268"/>
    </source>
</evidence>
<feature type="compositionally biased region" description="Low complexity" evidence="1">
    <location>
        <begin position="17"/>
        <end position="26"/>
    </location>
</feature>
<dbReference type="AlphaFoldDB" id="A0AAP0Q4S2"/>
<evidence type="ECO:0000256" key="1">
    <source>
        <dbReference type="SAM" id="MobiDB-lite"/>
    </source>
</evidence>
<organism evidence="2 3">
    <name type="scientific">Stephania cephalantha</name>
    <dbReference type="NCBI Taxonomy" id="152367"/>
    <lineage>
        <taxon>Eukaryota</taxon>
        <taxon>Viridiplantae</taxon>
        <taxon>Streptophyta</taxon>
        <taxon>Embryophyta</taxon>
        <taxon>Tracheophyta</taxon>
        <taxon>Spermatophyta</taxon>
        <taxon>Magnoliopsida</taxon>
        <taxon>Ranunculales</taxon>
        <taxon>Menispermaceae</taxon>
        <taxon>Menispermoideae</taxon>
        <taxon>Cissampelideae</taxon>
        <taxon>Stephania</taxon>
    </lineage>
</organism>